<comment type="similarity">
    <text evidence="2">Belongs to the transketolase family.</text>
</comment>
<evidence type="ECO:0000256" key="4">
    <source>
        <dbReference type="ARBA" id="ARBA00023052"/>
    </source>
</evidence>
<evidence type="ECO:0000313" key="8">
    <source>
        <dbReference type="Proteomes" id="UP000176988"/>
    </source>
</evidence>
<dbReference type="PANTHER" id="PTHR43825">
    <property type="entry name" value="PYRUVATE DEHYDROGENASE E1 COMPONENT"/>
    <property type="match status" value="1"/>
</dbReference>
<dbReference type="Pfam" id="PF02779">
    <property type="entry name" value="Transket_pyr"/>
    <property type="match status" value="1"/>
</dbReference>
<keyword evidence="4" id="KW-0786">Thiamine pyrophosphate</keyword>
<evidence type="ECO:0000256" key="2">
    <source>
        <dbReference type="ARBA" id="ARBA00007131"/>
    </source>
</evidence>
<dbReference type="Gene3D" id="3.40.50.920">
    <property type="match status" value="1"/>
</dbReference>
<evidence type="ECO:0000313" key="7">
    <source>
        <dbReference type="EMBL" id="OGM01355.1"/>
    </source>
</evidence>
<comment type="caution">
    <text evidence="7">The sequence shown here is derived from an EMBL/GenBank/DDBJ whole genome shotgun (WGS) entry which is preliminary data.</text>
</comment>
<evidence type="ECO:0000256" key="1">
    <source>
        <dbReference type="ARBA" id="ARBA00001964"/>
    </source>
</evidence>
<evidence type="ECO:0000256" key="5">
    <source>
        <dbReference type="SAM" id="Phobius"/>
    </source>
</evidence>
<dbReference type="InterPro" id="IPR029061">
    <property type="entry name" value="THDP-binding"/>
</dbReference>
<dbReference type="InterPro" id="IPR020826">
    <property type="entry name" value="Transketolase_BS"/>
</dbReference>
<evidence type="ECO:0000259" key="6">
    <source>
        <dbReference type="SMART" id="SM00861"/>
    </source>
</evidence>
<evidence type="ECO:0000256" key="3">
    <source>
        <dbReference type="ARBA" id="ARBA00022679"/>
    </source>
</evidence>
<dbReference type="SUPFAM" id="SSF52922">
    <property type="entry name" value="TK C-terminal domain-like"/>
    <property type="match status" value="1"/>
</dbReference>
<dbReference type="FunFam" id="3.40.50.970:FF:000129">
    <property type="entry name" value="Transketolase"/>
    <property type="match status" value="1"/>
</dbReference>
<dbReference type="Proteomes" id="UP000176988">
    <property type="component" value="Unassembled WGS sequence"/>
</dbReference>
<reference evidence="7 8" key="1">
    <citation type="journal article" date="2016" name="Nat. Commun.">
        <title>Thousands of microbial genomes shed light on interconnected biogeochemical processes in an aquifer system.</title>
        <authorList>
            <person name="Anantharaman K."/>
            <person name="Brown C.T."/>
            <person name="Hug L.A."/>
            <person name="Sharon I."/>
            <person name="Castelle C.J."/>
            <person name="Probst A.J."/>
            <person name="Thomas B.C."/>
            <person name="Singh A."/>
            <person name="Wilkins M.J."/>
            <person name="Karaoz U."/>
            <person name="Brodie E.L."/>
            <person name="Williams K.H."/>
            <person name="Hubbard S.S."/>
            <person name="Banfield J.F."/>
        </authorList>
    </citation>
    <scope>NUCLEOTIDE SEQUENCE [LARGE SCALE GENOMIC DNA]</scope>
</reference>
<keyword evidence="3" id="KW-0808">Transferase</keyword>
<keyword evidence="5" id="KW-0812">Transmembrane</keyword>
<proteinExistence type="inferred from homology"/>
<feature type="domain" description="Transketolase-like pyrimidine-binding" evidence="6">
    <location>
        <begin position="19"/>
        <end position="184"/>
    </location>
</feature>
<gene>
    <name evidence="7" type="ORF">A2480_02185</name>
</gene>
<dbReference type="CDD" id="cd07033">
    <property type="entry name" value="TPP_PYR_DXS_TK_like"/>
    <property type="match status" value="1"/>
</dbReference>
<dbReference type="InterPro" id="IPR051157">
    <property type="entry name" value="PDH/Transketolase"/>
</dbReference>
<name>A0A1F7WH24_9BACT</name>
<dbReference type="EMBL" id="MGFG01000009">
    <property type="protein sequence ID" value="OGM01355.1"/>
    <property type="molecule type" value="Genomic_DNA"/>
</dbReference>
<dbReference type="AlphaFoldDB" id="A0A1F7WH24"/>
<dbReference type="PANTHER" id="PTHR43825:SF1">
    <property type="entry name" value="TRANSKETOLASE-LIKE PYRIMIDINE-BINDING DOMAIN-CONTAINING PROTEIN"/>
    <property type="match status" value="1"/>
</dbReference>
<dbReference type="PROSITE" id="PS00802">
    <property type="entry name" value="TRANSKETOLASE_2"/>
    <property type="match status" value="1"/>
</dbReference>
<dbReference type="SUPFAM" id="SSF52518">
    <property type="entry name" value="Thiamin diphosphate-binding fold (THDP-binding)"/>
    <property type="match status" value="1"/>
</dbReference>
<dbReference type="Gene3D" id="3.40.50.970">
    <property type="match status" value="1"/>
</dbReference>
<sequence>MSKQNLKLNDSGKQKKLLAATRDGFGQGLVEAAKLDERIIGICADLTESLKMTEFEQQFPKRFVRIGVSEQLLVALGAGFALAGKIPFVASFAAFSPGRSWEQIRTNVCLNDVNLKVVGGHAGLSVGADGATHQALEDIALMRCLPKMTVVVPCDSEQARRATLALATLDGPAYLRLGRAKVPTLTSVDTPFEIGRVQIFREGTDTAIIACGLMTERSLQAAEELAAEDGIECTVLNCHTIKPLDDEAILMAAQKCGALVTVEEHQIAGGLGSVVAELLAQNTPTPIEFVGVHNRFGQSGEADELLSEYELTVSDIKTAVRRALHRKA</sequence>
<keyword evidence="5" id="KW-0472">Membrane</keyword>
<dbReference type="GO" id="GO:0016740">
    <property type="term" value="F:transferase activity"/>
    <property type="evidence" value="ECO:0007669"/>
    <property type="project" value="UniProtKB-KW"/>
</dbReference>
<dbReference type="InterPro" id="IPR033248">
    <property type="entry name" value="Transketolase_C"/>
</dbReference>
<dbReference type="STRING" id="1802424.A2480_02185"/>
<dbReference type="InterPro" id="IPR005475">
    <property type="entry name" value="Transketolase-like_Pyr-bd"/>
</dbReference>
<organism evidence="7 8">
    <name type="scientific">Candidatus Uhrbacteria bacterium RIFOXYC2_FULL_47_19</name>
    <dbReference type="NCBI Taxonomy" id="1802424"/>
    <lineage>
        <taxon>Bacteria</taxon>
        <taxon>Candidatus Uhriibacteriota</taxon>
    </lineage>
</organism>
<keyword evidence="5" id="KW-1133">Transmembrane helix</keyword>
<comment type="cofactor">
    <cofactor evidence="1">
        <name>thiamine diphosphate</name>
        <dbReference type="ChEBI" id="CHEBI:58937"/>
    </cofactor>
</comment>
<dbReference type="SMART" id="SM00861">
    <property type="entry name" value="Transket_pyr"/>
    <property type="match status" value="1"/>
</dbReference>
<dbReference type="Pfam" id="PF02780">
    <property type="entry name" value="Transketolase_C"/>
    <property type="match status" value="1"/>
</dbReference>
<protein>
    <submittedName>
        <fullName evidence="7">Transketolase</fullName>
    </submittedName>
</protein>
<feature type="transmembrane region" description="Helical" evidence="5">
    <location>
        <begin position="72"/>
        <end position="95"/>
    </location>
</feature>
<dbReference type="InterPro" id="IPR009014">
    <property type="entry name" value="Transketo_C/PFOR_II"/>
</dbReference>
<accession>A0A1F7WH24</accession>